<dbReference type="UniPathway" id="UPA00053">
    <property type="reaction ID" value="UER00089"/>
</dbReference>
<dbReference type="PANTHER" id="PTHR21090">
    <property type="entry name" value="AROM/DEHYDROQUINATE SYNTHASE"/>
    <property type="match status" value="1"/>
</dbReference>
<dbReference type="InterPro" id="IPR001986">
    <property type="entry name" value="Enolpyruvate_Tfrase_dom"/>
</dbReference>
<evidence type="ECO:0000256" key="4">
    <source>
        <dbReference type="ARBA" id="ARBA00022490"/>
    </source>
</evidence>
<proteinExistence type="inferred from homology"/>
<feature type="binding site" evidence="9">
    <location>
        <position position="22"/>
    </location>
    <ligand>
        <name>phosphoenolpyruvate</name>
        <dbReference type="ChEBI" id="CHEBI:58702"/>
    </ligand>
</feature>
<feature type="binding site" evidence="9">
    <location>
        <position position="320"/>
    </location>
    <ligand>
        <name>3-phosphoshikimate</name>
        <dbReference type="ChEBI" id="CHEBI:145989"/>
    </ligand>
</feature>
<reference evidence="16 17" key="2">
    <citation type="journal article" date="2019" name="Nat. Med.">
        <title>A library of human gut bacterial isolates paired with longitudinal multiomics data enables mechanistic microbiome research.</title>
        <authorList>
            <person name="Poyet M."/>
            <person name="Groussin M."/>
            <person name="Gibbons S.M."/>
            <person name="Avila-Pacheco J."/>
            <person name="Jiang X."/>
            <person name="Kearney S.M."/>
            <person name="Perrotta A.R."/>
            <person name="Berdy B."/>
            <person name="Zhao S."/>
            <person name="Lieberman T.D."/>
            <person name="Swanson P.K."/>
            <person name="Smith M."/>
            <person name="Roesemann S."/>
            <person name="Alexander J.E."/>
            <person name="Rich S.A."/>
            <person name="Livny J."/>
            <person name="Vlamakis H."/>
            <person name="Clish C."/>
            <person name="Bullock K."/>
            <person name="Deik A."/>
            <person name="Scott J."/>
            <person name="Pierce K.A."/>
            <person name="Xavier R.J."/>
            <person name="Alm E.J."/>
        </authorList>
    </citation>
    <scope>NUCLEOTIDE SEQUENCE [LARGE SCALE GENOMIC DNA]</scope>
    <source>
        <strain evidence="12 17">BIOML-A1</strain>
        <strain evidence="14 18">BIOML-A6</strain>
        <strain evidence="13 16">BIOML-A7</strain>
    </source>
</reference>
<evidence type="ECO:0000313" key="11">
    <source>
        <dbReference type="EMBL" id="CUO19123.1"/>
    </source>
</evidence>
<dbReference type="EMBL" id="WWSH01000001">
    <property type="protein sequence ID" value="MZK09139.1"/>
    <property type="molecule type" value="Genomic_DNA"/>
</dbReference>
<name>A0A174D119_9FIRM</name>
<evidence type="ECO:0000256" key="6">
    <source>
        <dbReference type="ARBA" id="ARBA00022679"/>
    </source>
</evidence>
<dbReference type="EMBL" id="CYYM01000008">
    <property type="protein sequence ID" value="CUO19123.1"/>
    <property type="molecule type" value="Genomic_DNA"/>
</dbReference>
<feature type="domain" description="Enolpyruvate transferase" evidence="10">
    <location>
        <begin position="9"/>
        <end position="428"/>
    </location>
</feature>
<keyword evidence="7 9" id="KW-0057">Aromatic amino acid biosynthesis</keyword>
<dbReference type="InterPro" id="IPR013792">
    <property type="entry name" value="RNA3'P_cycl/enolpyr_Trfase_a/b"/>
</dbReference>
<evidence type="ECO:0000256" key="5">
    <source>
        <dbReference type="ARBA" id="ARBA00022605"/>
    </source>
</evidence>
<feature type="binding site" evidence="9">
    <location>
        <position position="169"/>
    </location>
    <ligand>
        <name>3-phosphoshikimate</name>
        <dbReference type="ChEBI" id="CHEBI:145989"/>
    </ligand>
</feature>
<comment type="subcellular location">
    <subcellularLocation>
        <location evidence="9">Cytoplasm</location>
    </subcellularLocation>
</comment>
<evidence type="ECO:0000313" key="13">
    <source>
        <dbReference type="EMBL" id="MZK17803.1"/>
    </source>
</evidence>
<dbReference type="SUPFAM" id="SSF55205">
    <property type="entry name" value="EPT/RTPC-like"/>
    <property type="match status" value="1"/>
</dbReference>
<feature type="binding site" evidence="9">
    <location>
        <position position="94"/>
    </location>
    <ligand>
        <name>phosphoenolpyruvate</name>
        <dbReference type="ChEBI" id="CHEBI:58702"/>
    </ligand>
</feature>
<dbReference type="InterPro" id="IPR006264">
    <property type="entry name" value="EPSP_synthase"/>
</dbReference>
<comment type="subunit">
    <text evidence="9">Monomer.</text>
</comment>
<dbReference type="EMBL" id="WWSB01000006">
    <property type="protein sequence ID" value="MZK17803.1"/>
    <property type="molecule type" value="Genomic_DNA"/>
</dbReference>
<dbReference type="FunFam" id="3.65.10.10:FF:000006">
    <property type="entry name" value="3-phosphoshikimate 1-carboxyvinyltransferase"/>
    <property type="match status" value="1"/>
</dbReference>
<feature type="binding site" evidence="9">
    <location>
        <position position="167"/>
    </location>
    <ligand>
        <name>3-phosphoshikimate</name>
        <dbReference type="ChEBI" id="CHEBI:145989"/>
    </ligand>
</feature>
<keyword evidence="5 9" id="KW-0028">Amino-acid biosynthesis</keyword>
<dbReference type="HAMAP" id="MF_00210">
    <property type="entry name" value="EPSP_synth"/>
    <property type="match status" value="1"/>
</dbReference>
<sequence length="433" mass="45578">MSVRTIAPTRGLKGEVTIPGDKSISHRSIMLGSIALGTTEITHFLEGADCLSTIDCFRKMGVEIERKPSSILVHGKGLRGLTAPASTLNVGNSGTTTRLISGILSGQNFATTLSGDDSLNSRPMKRIMTPLNTMGAHIRSLNDNGCAPLHIRPGALHGIHYQSPVASAQVKSAVLLAGLYADSPTSVTEPALSRNHTELMLQGFGAYVATDLHTDGTATAHVEPCKELYGQQICVPGDISSAAYFIAAALLVPGSELLVKNVGTNFTRAGFLKVCKAMGADIETVSQTIEGGESRADLLVRYSHLKGTVIEGDIIPTLIDEIPMIAIMAAFADGQTVIRDAAELKVKETNRIDTVTAGLKAMGAVITPTDDGMIIEGTGHLNGASIQSYLDHRIAMAFSVAGLASDGETQIVDSQCVDVSYPEFYATLNSVSI</sequence>
<evidence type="ECO:0000256" key="1">
    <source>
        <dbReference type="ARBA" id="ARBA00002174"/>
    </source>
</evidence>
<dbReference type="FunFam" id="3.65.10.10:FF:000005">
    <property type="entry name" value="3-phosphoshikimate 1-carboxyvinyltransferase"/>
    <property type="match status" value="1"/>
</dbReference>
<comment type="caution">
    <text evidence="9">Lacks conserved residue(s) required for the propagation of feature annotation.</text>
</comment>
<dbReference type="RefSeq" id="WP_022415579.1">
    <property type="nucleotide sequence ID" value="NZ_CAXSPU010000001.1"/>
</dbReference>
<dbReference type="PIRSF" id="PIRSF000505">
    <property type="entry name" value="EPSPS"/>
    <property type="match status" value="1"/>
</dbReference>
<dbReference type="PANTHER" id="PTHR21090:SF5">
    <property type="entry name" value="PENTAFUNCTIONAL AROM POLYPEPTIDE"/>
    <property type="match status" value="1"/>
</dbReference>
<feature type="binding site" evidence="9">
    <location>
        <position position="22"/>
    </location>
    <ligand>
        <name>3-phosphoshikimate</name>
        <dbReference type="ChEBI" id="CHEBI:145989"/>
    </ligand>
</feature>
<gene>
    <name evidence="11" type="primary">aroA1</name>
    <name evidence="9 12" type="synonym">aroA</name>
    <name evidence="11" type="ORF">ERS852408_01657</name>
    <name evidence="14" type="ORF">GT528_09595</name>
    <name evidence="13" type="ORF">GT565_06675</name>
    <name evidence="12" type="ORF">GT576_01960</name>
</gene>
<reference evidence="11 15" key="1">
    <citation type="submission" date="2015-09" db="EMBL/GenBank/DDBJ databases">
        <authorList>
            <consortium name="Pathogen Informatics"/>
        </authorList>
    </citation>
    <scope>NUCLEOTIDE SEQUENCE [LARGE SCALE GENOMIC DNA]</scope>
    <source>
        <strain evidence="11 15">2789STDY5608851</strain>
    </source>
</reference>
<dbReference type="GO" id="GO:0009073">
    <property type="term" value="P:aromatic amino acid family biosynthetic process"/>
    <property type="evidence" value="ECO:0007669"/>
    <property type="project" value="UniProtKB-KW"/>
</dbReference>
<keyword evidence="4 9" id="KW-0963">Cytoplasm</keyword>
<dbReference type="Proteomes" id="UP000449249">
    <property type="component" value="Unassembled WGS sequence"/>
</dbReference>
<feature type="binding site" evidence="9">
    <location>
        <position position="23"/>
    </location>
    <ligand>
        <name>3-phosphoshikimate</name>
        <dbReference type="ChEBI" id="CHEBI:145989"/>
    </ligand>
</feature>
<dbReference type="GO" id="GO:0008652">
    <property type="term" value="P:amino acid biosynthetic process"/>
    <property type="evidence" value="ECO:0007669"/>
    <property type="project" value="UniProtKB-KW"/>
</dbReference>
<feature type="binding site" evidence="9">
    <location>
        <position position="27"/>
    </location>
    <ligand>
        <name>3-phosphoshikimate</name>
        <dbReference type="ChEBI" id="CHEBI:145989"/>
    </ligand>
</feature>
<dbReference type="NCBIfam" id="TIGR01356">
    <property type="entry name" value="aroA"/>
    <property type="match status" value="1"/>
</dbReference>
<feature type="binding site" evidence="9">
    <location>
        <position position="347"/>
    </location>
    <ligand>
        <name>3-phosphoshikimate</name>
        <dbReference type="ChEBI" id="CHEBI:145989"/>
    </ligand>
</feature>
<dbReference type="AlphaFoldDB" id="A0A174D119"/>
<evidence type="ECO:0000313" key="18">
    <source>
        <dbReference type="Proteomes" id="UP000472916"/>
    </source>
</evidence>
<dbReference type="EMBL" id="WWSC01000010">
    <property type="protein sequence ID" value="MZK41947.1"/>
    <property type="molecule type" value="Genomic_DNA"/>
</dbReference>
<dbReference type="GO" id="GO:0009423">
    <property type="term" value="P:chorismate biosynthetic process"/>
    <property type="evidence" value="ECO:0007669"/>
    <property type="project" value="UniProtKB-UniRule"/>
</dbReference>
<dbReference type="EC" id="2.5.1.19" evidence="9"/>
<evidence type="ECO:0000256" key="3">
    <source>
        <dbReference type="ARBA" id="ARBA00009948"/>
    </source>
</evidence>
<comment type="pathway">
    <text evidence="2 9">Metabolic intermediate biosynthesis; chorismate biosynthesis; chorismate from D-erythrose 4-phosphate and phosphoenolpyruvate: step 6/7.</text>
</comment>
<feature type="binding site" evidence="9">
    <location>
        <position position="351"/>
    </location>
    <ligand>
        <name>phosphoenolpyruvate</name>
        <dbReference type="ChEBI" id="CHEBI:58702"/>
    </ligand>
</feature>
<evidence type="ECO:0000313" key="12">
    <source>
        <dbReference type="EMBL" id="MZK09139.1"/>
    </source>
</evidence>
<dbReference type="GO" id="GO:0005737">
    <property type="term" value="C:cytoplasm"/>
    <property type="evidence" value="ECO:0007669"/>
    <property type="project" value="UniProtKB-SubCell"/>
</dbReference>
<dbReference type="GeneID" id="93136218"/>
<dbReference type="GO" id="GO:0003866">
    <property type="term" value="F:3-phosphoshikimate 1-carboxyvinyltransferase activity"/>
    <property type="evidence" value="ECO:0007669"/>
    <property type="project" value="UniProtKB-UniRule"/>
</dbReference>
<evidence type="ECO:0000256" key="2">
    <source>
        <dbReference type="ARBA" id="ARBA00004811"/>
    </source>
</evidence>
<dbReference type="CDD" id="cd01556">
    <property type="entry name" value="EPSP_synthase"/>
    <property type="match status" value="1"/>
</dbReference>
<evidence type="ECO:0000256" key="8">
    <source>
        <dbReference type="ARBA" id="ARBA00044633"/>
    </source>
</evidence>
<feature type="binding site" evidence="9">
    <location>
        <position position="169"/>
    </location>
    <ligand>
        <name>phosphoenolpyruvate</name>
        <dbReference type="ChEBI" id="CHEBI:58702"/>
    </ligand>
</feature>
<feature type="active site" description="Proton acceptor" evidence="9">
    <location>
        <position position="320"/>
    </location>
</feature>
<evidence type="ECO:0000313" key="16">
    <source>
        <dbReference type="Proteomes" id="UP000446719"/>
    </source>
</evidence>
<dbReference type="Proteomes" id="UP000472916">
    <property type="component" value="Unassembled WGS sequence"/>
</dbReference>
<dbReference type="InterPro" id="IPR023193">
    <property type="entry name" value="EPSP_synthase_CS"/>
</dbReference>
<dbReference type="Pfam" id="PF00275">
    <property type="entry name" value="EPSP_synthase"/>
    <property type="match status" value="1"/>
</dbReference>
<dbReference type="PROSITE" id="PS00104">
    <property type="entry name" value="EPSP_SYNTHASE_1"/>
    <property type="match status" value="1"/>
</dbReference>
<protein>
    <recommendedName>
        <fullName evidence="9">3-phosphoshikimate 1-carboxyvinyltransferase</fullName>
        <ecNumber evidence="9">2.5.1.19</ecNumber>
    </recommendedName>
    <alternativeName>
        <fullName evidence="9">5-enolpyruvylshikimate-3-phosphate synthase</fullName>
        <shortName evidence="9">EPSP synthase</shortName>
        <shortName evidence="9">EPSPS</shortName>
    </alternativeName>
</protein>
<evidence type="ECO:0000313" key="17">
    <source>
        <dbReference type="Proteomes" id="UP000449249"/>
    </source>
</evidence>
<comment type="function">
    <text evidence="1 9">Catalyzes the transfer of the enolpyruvyl moiety of phosphoenolpyruvate (PEP) to the 5-hydroxyl of shikimate-3-phosphate (S3P) to produce enolpyruvyl shikimate-3-phosphate and inorganic phosphate.</text>
</comment>
<dbReference type="Proteomes" id="UP000446719">
    <property type="component" value="Unassembled WGS sequence"/>
</dbReference>
<comment type="catalytic activity">
    <reaction evidence="8">
        <text>3-phosphoshikimate + phosphoenolpyruvate = 5-O-(1-carboxyvinyl)-3-phosphoshikimate + phosphate</text>
        <dbReference type="Rhea" id="RHEA:21256"/>
        <dbReference type="ChEBI" id="CHEBI:43474"/>
        <dbReference type="ChEBI" id="CHEBI:57701"/>
        <dbReference type="ChEBI" id="CHEBI:58702"/>
        <dbReference type="ChEBI" id="CHEBI:145989"/>
        <dbReference type="EC" id="2.5.1.19"/>
    </reaction>
    <physiologicalReaction direction="left-to-right" evidence="8">
        <dbReference type="Rhea" id="RHEA:21257"/>
    </physiologicalReaction>
</comment>
<feature type="binding site" evidence="9">
    <location>
        <position position="393"/>
    </location>
    <ligand>
        <name>phosphoenolpyruvate</name>
        <dbReference type="ChEBI" id="CHEBI:58702"/>
    </ligand>
</feature>
<dbReference type="Proteomes" id="UP000095380">
    <property type="component" value="Unassembled WGS sequence"/>
</dbReference>
<keyword evidence="6 9" id="KW-0808">Transferase</keyword>
<dbReference type="InterPro" id="IPR036968">
    <property type="entry name" value="Enolpyruvate_Tfrase_sf"/>
</dbReference>
<evidence type="ECO:0000256" key="7">
    <source>
        <dbReference type="ARBA" id="ARBA00023141"/>
    </source>
</evidence>
<dbReference type="Gene3D" id="3.65.10.10">
    <property type="entry name" value="Enolpyruvate transferase domain"/>
    <property type="match status" value="2"/>
</dbReference>
<organism evidence="11 15">
    <name type="scientific">Dorea longicatena</name>
    <dbReference type="NCBI Taxonomy" id="88431"/>
    <lineage>
        <taxon>Bacteria</taxon>
        <taxon>Bacillati</taxon>
        <taxon>Bacillota</taxon>
        <taxon>Clostridia</taxon>
        <taxon>Lachnospirales</taxon>
        <taxon>Lachnospiraceae</taxon>
        <taxon>Dorea</taxon>
    </lineage>
</organism>
<comment type="similarity">
    <text evidence="3 9">Belongs to the EPSP synthase family.</text>
</comment>
<accession>A0A174D119</accession>
<evidence type="ECO:0000313" key="14">
    <source>
        <dbReference type="EMBL" id="MZK41947.1"/>
    </source>
</evidence>
<evidence type="ECO:0000313" key="15">
    <source>
        <dbReference type="Proteomes" id="UP000095380"/>
    </source>
</evidence>
<feature type="binding site" evidence="9">
    <location>
        <position position="122"/>
    </location>
    <ligand>
        <name>phosphoenolpyruvate</name>
        <dbReference type="ChEBI" id="CHEBI:58702"/>
    </ligand>
</feature>
<evidence type="ECO:0000256" key="9">
    <source>
        <dbReference type="HAMAP-Rule" id="MF_00210"/>
    </source>
</evidence>
<evidence type="ECO:0000259" key="10">
    <source>
        <dbReference type="Pfam" id="PF00275"/>
    </source>
</evidence>
<dbReference type="PROSITE" id="PS00885">
    <property type="entry name" value="EPSP_SYNTHASE_2"/>
    <property type="match status" value="1"/>
</dbReference>